<name>A0ABY6KRD2_9ARAC</name>
<keyword evidence="1" id="KW-0732">Signal</keyword>
<organism evidence="3 4">
    <name type="scientific">Cordylochernes scorpioides</name>
    <dbReference type="NCBI Taxonomy" id="51811"/>
    <lineage>
        <taxon>Eukaryota</taxon>
        <taxon>Metazoa</taxon>
        <taxon>Ecdysozoa</taxon>
        <taxon>Arthropoda</taxon>
        <taxon>Chelicerata</taxon>
        <taxon>Arachnida</taxon>
        <taxon>Pseudoscorpiones</taxon>
        <taxon>Cheliferoidea</taxon>
        <taxon>Chernetidae</taxon>
        <taxon>Cordylochernes</taxon>
    </lineage>
</organism>
<feature type="domain" description="Mos1 transposase HTH" evidence="2">
    <location>
        <begin position="92"/>
        <end position="140"/>
    </location>
</feature>
<dbReference type="Proteomes" id="UP001235939">
    <property type="component" value="Chromosome 08"/>
</dbReference>
<feature type="signal peptide" evidence="1">
    <location>
        <begin position="1"/>
        <end position="20"/>
    </location>
</feature>
<dbReference type="InterPro" id="IPR036388">
    <property type="entry name" value="WH-like_DNA-bd_sf"/>
</dbReference>
<feature type="chain" id="PRO_5045504610" description="Mos1 transposase HTH domain-containing protein" evidence="1">
    <location>
        <begin position="21"/>
        <end position="208"/>
    </location>
</feature>
<evidence type="ECO:0000259" key="2">
    <source>
        <dbReference type="Pfam" id="PF17906"/>
    </source>
</evidence>
<dbReference type="Gene3D" id="1.10.10.10">
    <property type="entry name" value="Winged helix-like DNA-binding domain superfamily/Winged helix DNA-binding domain"/>
    <property type="match status" value="1"/>
</dbReference>
<protein>
    <recommendedName>
        <fullName evidence="2">Mos1 transposase HTH domain-containing protein</fullName>
    </recommendedName>
</protein>
<dbReference type="InterPro" id="IPR041426">
    <property type="entry name" value="Mos1_HTH"/>
</dbReference>
<evidence type="ECO:0000313" key="3">
    <source>
        <dbReference type="EMBL" id="UYV71429.1"/>
    </source>
</evidence>
<dbReference type="EMBL" id="CP092870">
    <property type="protein sequence ID" value="UYV71429.1"/>
    <property type="molecule type" value="Genomic_DNA"/>
</dbReference>
<dbReference type="Pfam" id="PF17906">
    <property type="entry name" value="HTH_48"/>
    <property type="match status" value="1"/>
</dbReference>
<dbReference type="PANTHER" id="PTHR46060:SF2">
    <property type="entry name" value="HISTONE-LYSINE N-METHYLTRANSFERASE SETMAR"/>
    <property type="match status" value="1"/>
</dbReference>
<gene>
    <name evidence="3" type="ORF">LAZ67_8003154</name>
</gene>
<dbReference type="PANTHER" id="PTHR46060">
    <property type="entry name" value="MARINER MOS1 TRANSPOSASE-LIKE PROTEIN"/>
    <property type="match status" value="1"/>
</dbReference>
<evidence type="ECO:0000256" key="1">
    <source>
        <dbReference type="SAM" id="SignalP"/>
    </source>
</evidence>
<dbReference type="InterPro" id="IPR052709">
    <property type="entry name" value="Transposase-MT_Hybrid"/>
</dbReference>
<proteinExistence type="predicted"/>
<sequence length="208" mass="23939">MWYLCILIWFISLSLSLSLAHRYWSCSAVRPLIREVFSIIGRPPDLQSWIFAVNLENHAITISSAAKHAIYVFFVDREMRGLKIKYPGGKNQHFRHLLFFAFHRDQKAAEAALDICKVYGKGVIGDRTAQKWSAKFKNGDLDLEDTPRSGRQSEFNEEHLKALLKEDGRQTSRELAEKIKYIAMTISNHTLRTLYQPITTFSASCQTI</sequence>
<reference evidence="3 4" key="1">
    <citation type="submission" date="2022-01" db="EMBL/GenBank/DDBJ databases">
        <title>A chromosomal length assembly of Cordylochernes scorpioides.</title>
        <authorList>
            <person name="Zeh D."/>
            <person name="Zeh J."/>
        </authorList>
    </citation>
    <scope>NUCLEOTIDE SEQUENCE [LARGE SCALE GENOMIC DNA]</scope>
    <source>
        <strain evidence="3">IN4F17</strain>
        <tissue evidence="3">Whole Body</tissue>
    </source>
</reference>
<evidence type="ECO:0000313" key="4">
    <source>
        <dbReference type="Proteomes" id="UP001235939"/>
    </source>
</evidence>
<dbReference type="Gene3D" id="1.10.10.1450">
    <property type="match status" value="1"/>
</dbReference>
<accession>A0ABY6KRD2</accession>
<keyword evidence="4" id="KW-1185">Reference proteome</keyword>